<dbReference type="Gene3D" id="3.40.190.10">
    <property type="entry name" value="Periplasmic binding protein-like II"/>
    <property type="match status" value="2"/>
</dbReference>
<dbReference type="InterPro" id="IPR000847">
    <property type="entry name" value="LysR_HTH_N"/>
</dbReference>
<protein>
    <recommendedName>
        <fullName evidence="5">HTH lysR-type domain-containing protein</fullName>
    </recommendedName>
</protein>
<organism evidence="6 7">
    <name type="scientific">Bacillus thermozeamaize</name>
    <dbReference type="NCBI Taxonomy" id="230954"/>
    <lineage>
        <taxon>Bacteria</taxon>
        <taxon>Bacillati</taxon>
        <taxon>Bacillota</taxon>
        <taxon>Bacilli</taxon>
        <taxon>Bacillales</taxon>
        <taxon>Bacillaceae</taxon>
        <taxon>Bacillus</taxon>
    </lineage>
</organism>
<dbReference type="PRINTS" id="PR00039">
    <property type="entry name" value="HTHLYSR"/>
</dbReference>
<comment type="caution">
    <text evidence="6">The sequence shown here is derived from an EMBL/GenBank/DDBJ whole genome shotgun (WGS) entry which is preliminary data.</text>
</comment>
<keyword evidence="4" id="KW-0804">Transcription</keyword>
<comment type="similarity">
    <text evidence="1">Belongs to the LysR transcriptional regulatory family.</text>
</comment>
<dbReference type="PANTHER" id="PTHR30126:SF39">
    <property type="entry name" value="HTH-TYPE TRANSCRIPTIONAL REGULATOR CYSL"/>
    <property type="match status" value="1"/>
</dbReference>
<dbReference type="SUPFAM" id="SSF53850">
    <property type="entry name" value="Periplasmic binding protein-like II"/>
    <property type="match status" value="1"/>
</dbReference>
<evidence type="ECO:0000256" key="1">
    <source>
        <dbReference type="ARBA" id="ARBA00009437"/>
    </source>
</evidence>
<dbReference type="PANTHER" id="PTHR30126">
    <property type="entry name" value="HTH-TYPE TRANSCRIPTIONAL REGULATOR"/>
    <property type="match status" value="1"/>
</dbReference>
<dbReference type="EMBL" id="LZRT01000107">
    <property type="protein sequence ID" value="OUM85325.1"/>
    <property type="molecule type" value="Genomic_DNA"/>
</dbReference>
<dbReference type="Pfam" id="PF03466">
    <property type="entry name" value="LysR_substrate"/>
    <property type="match status" value="1"/>
</dbReference>
<feature type="domain" description="HTH lysR-type" evidence="5">
    <location>
        <begin position="1"/>
        <end position="58"/>
    </location>
</feature>
<evidence type="ECO:0000256" key="3">
    <source>
        <dbReference type="ARBA" id="ARBA00023125"/>
    </source>
</evidence>
<dbReference type="InterPro" id="IPR036390">
    <property type="entry name" value="WH_DNA-bd_sf"/>
</dbReference>
<dbReference type="FunFam" id="1.10.10.10:FF:000001">
    <property type="entry name" value="LysR family transcriptional regulator"/>
    <property type="match status" value="1"/>
</dbReference>
<evidence type="ECO:0000256" key="2">
    <source>
        <dbReference type="ARBA" id="ARBA00023015"/>
    </source>
</evidence>
<dbReference type="Pfam" id="PF00126">
    <property type="entry name" value="HTH_1"/>
    <property type="match status" value="1"/>
</dbReference>
<sequence>MNLKRIRAFTLVVEKGSFSEAADSMGLTQPAVSQQIKTLEEELGSPLLDRSAPGVGLTPAGRLAYEKGKQLLAIWEELAETTRAMQGKLAGTLHIGASTIPGTYLIPRWMSLFVKQHPLVEIKLQIGDSREMLHKMINRQVDLCFIGCSLNQEDTRLVVDAIADDTLVLIASKQWEVPSVITIEWLKRQPFLLREEGSGTREVMERSLRGQGVPLHQLRVIAELGNTEAVIAAVESGMGLSFVSGLAAQPAAAAGRIQILNFEPVFQRCFCIAYLQSRRKHPLISAFHQAVRTFQEATCSAPESDP</sequence>
<gene>
    <name evidence="6" type="ORF">BAA01_14895</name>
</gene>
<dbReference type="SUPFAM" id="SSF46785">
    <property type="entry name" value="Winged helix' DNA-binding domain"/>
    <property type="match status" value="1"/>
</dbReference>
<evidence type="ECO:0000256" key="4">
    <source>
        <dbReference type="ARBA" id="ARBA00023163"/>
    </source>
</evidence>
<dbReference type="InterPro" id="IPR005119">
    <property type="entry name" value="LysR_subst-bd"/>
</dbReference>
<proteinExistence type="inferred from homology"/>
<keyword evidence="3" id="KW-0238">DNA-binding</keyword>
<reference evidence="7" key="1">
    <citation type="submission" date="2016-06" db="EMBL/GenBank/DDBJ databases">
        <authorList>
            <person name="Nascimento L."/>
            <person name="Pereira R.V."/>
            <person name="Martins L.F."/>
            <person name="Quaggio R.B."/>
            <person name="Silva A.M."/>
            <person name="Setubal J.C."/>
        </authorList>
    </citation>
    <scope>NUCLEOTIDE SEQUENCE [LARGE SCALE GENOMIC DNA]</scope>
</reference>
<evidence type="ECO:0000313" key="7">
    <source>
        <dbReference type="Proteomes" id="UP000196475"/>
    </source>
</evidence>
<evidence type="ECO:0000313" key="6">
    <source>
        <dbReference type="EMBL" id="OUM85325.1"/>
    </source>
</evidence>
<dbReference type="PROSITE" id="PS50931">
    <property type="entry name" value="HTH_LYSR"/>
    <property type="match status" value="1"/>
</dbReference>
<dbReference type="GO" id="GO:0000976">
    <property type="term" value="F:transcription cis-regulatory region binding"/>
    <property type="evidence" value="ECO:0007669"/>
    <property type="project" value="TreeGrafter"/>
</dbReference>
<accession>A0A1Y3PD96</accession>
<dbReference type="Gene3D" id="1.10.10.10">
    <property type="entry name" value="Winged helix-like DNA-binding domain superfamily/Winged helix DNA-binding domain"/>
    <property type="match status" value="1"/>
</dbReference>
<dbReference type="NCBIfam" id="NF040786">
    <property type="entry name" value="LysR_Sec_metab"/>
    <property type="match status" value="1"/>
</dbReference>
<dbReference type="InterPro" id="IPR047788">
    <property type="entry name" value="LysR-like_Sec_metab"/>
</dbReference>
<evidence type="ECO:0000259" key="5">
    <source>
        <dbReference type="PROSITE" id="PS50931"/>
    </source>
</evidence>
<keyword evidence="2" id="KW-0805">Transcription regulation</keyword>
<dbReference type="Proteomes" id="UP000196475">
    <property type="component" value="Unassembled WGS sequence"/>
</dbReference>
<name>A0A1Y3PD96_9BACI</name>
<dbReference type="GO" id="GO:0003700">
    <property type="term" value="F:DNA-binding transcription factor activity"/>
    <property type="evidence" value="ECO:0007669"/>
    <property type="project" value="InterPro"/>
</dbReference>
<dbReference type="AlphaFoldDB" id="A0A1Y3PD96"/>
<dbReference type="InterPro" id="IPR036388">
    <property type="entry name" value="WH-like_DNA-bd_sf"/>
</dbReference>